<dbReference type="OrthoDB" id="3579673at2"/>
<dbReference type="Proteomes" id="UP000501753">
    <property type="component" value="Chromosome"/>
</dbReference>
<feature type="transmembrane region" description="Helical" evidence="1">
    <location>
        <begin position="304"/>
        <end position="326"/>
    </location>
</feature>
<evidence type="ECO:0000313" key="5">
    <source>
        <dbReference type="Proteomes" id="UP000501753"/>
    </source>
</evidence>
<protein>
    <submittedName>
        <fullName evidence="2">ABC transporter permease</fullName>
    </submittedName>
</protein>
<evidence type="ECO:0000313" key="4">
    <source>
        <dbReference type="Proteomes" id="UP000271291"/>
    </source>
</evidence>
<sequence length="336" mass="35283">MTTATAPAPTTATGASPHLLRWLLRLHRPALYVWTATVLVLAAALLWLGGPLTDAAVTGWRQYDACRGATTCAYDQDAILRYKDVYTYTTWAVLALPLLVAGWAGAALIGGELESGTAHLAWTQGVSPTRWLAAKLAVPGALTAVGTALLVVLHRRAWLAGEHGIDTAKPWSSLETFYANGPLPVALALAGLTAGALVGLARRRALAALVGGLSATLALWGTVQLAVPRLYPAVTTYTGLRHDGPAGSGITLDSGVVTADGTRVPDVFCGSAEYPRCRAVYDKLDAVGFYSTYHPSSHYWPLQWTGTGIVLAVAVLSAVAAFTLIARRTARKASTV</sequence>
<proteinExistence type="predicted"/>
<reference evidence="3 5" key="1">
    <citation type="submission" date="2018-04" db="EMBL/GenBank/DDBJ databases">
        <title>Complete genome sequences of Streptomyces griseoviridis K61 and characterization of antagonistic properties of biological control agents.</title>
        <authorList>
            <person name="Mariita R.M."/>
            <person name="Sello J.K."/>
        </authorList>
    </citation>
    <scope>NUCLEOTIDE SEQUENCE [LARGE SCALE GENOMIC DNA]</scope>
    <source>
        <strain evidence="3 5">K61</strain>
    </source>
</reference>
<feature type="transmembrane region" description="Helical" evidence="1">
    <location>
        <begin position="31"/>
        <end position="50"/>
    </location>
</feature>
<dbReference type="EMBL" id="CP029078">
    <property type="protein sequence ID" value="QCN86755.1"/>
    <property type="molecule type" value="Genomic_DNA"/>
</dbReference>
<feature type="transmembrane region" description="Helical" evidence="1">
    <location>
        <begin position="205"/>
        <end position="227"/>
    </location>
</feature>
<keyword evidence="1" id="KW-0472">Membrane</keyword>
<name>A0A3S9ZEW4_STRGD</name>
<keyword evidence="1" id="KW-0812">Transmembrane</keyword>
<reference evidence="2 4" key="2">
    <citation type="submission" date="2018-12" db="EMBL/GenBank/DDBJ databases">
        <title>Streptomyces griseoviridis F1-27 complete genome.</title>
        <authorList>
            <person name="Mariita R.M."/>
            <person name="Sello J.K."/>
        </authorList>
    </citation>
    <scope>NUCLEOTIDE SEQUENCE [LARGE SCALE GENOMIC DNA]</scope>
    <source>
        <strain evidence="2 4">F1-27</strain>
    </source>
</reference>
<gene>
    <name evidence="3" type="ORF">DDJ31_18730</name>
    <name evidence="2" type="ORF">ELQ87_20545</name>
</gene>
<dbReference type="AlphaFoldDB" id="A0A3S9ZEW4"/>
<dbReference type="Proteomes" id="UP000271291">
    <property type="component" value="Chromosome"/>
</dbReference>
<evidence type="ECO:0000313" key="2">
    <source>
        <dbReference type="EMBL" id="AZS86381.1"/>
    </source>
</evidence>
<dbReference type="EMBL" id="CP034687">
    <property type="protein sequence ID" value="AZS86381.1"/>
    <property type="molecule type" value="Genomic_DNA"/>
</dbReference>
<keyword evidence="5" id="KW-1185">Reference proteome</keyword>
<organism evidence="2 4">
    <name type="scientific">Streptomyces griseoviridis</name>
    <dbReference type="NCBI Taxonomy" id="45398"/>
    <lineage>
        <taxon>Bacteria</taxon>
        <taxon>Bacillati</taxon>
        <taxon>Actinomycetota</taxon>
        <taxon>Actinomycetes</taxon>
        <taxon>Kitasatosporales</taxon>
        <taxon>Streptomycetaceae</taxon>
        <taxon>Streptomyces</taxon>
    </lineage>
</organism>
<dbReference type="RefSeq" id="WP_127179199.1">
    <property type="nucleotide sequence ID" value="NZ_CP029078.1"/>
</dbReference>
<feature type="transmembrane region" description="Helical" evidence="1">
    <location>
        <begin position="177"/>
        <end position="198"/>
    </location>
</feature>
<evidence type="ECO:0000313" key="3">
    <source>
        <dbReference type="EMBL" id="QCN86755.1"/>
    </source>
</evidence>
<accession>A0A3S9ZEW4</accession>
<keyword evidence="1" id="KW-1133">Transmembrane helix</keyword>
<feature type="transmembrane region" description="Helical" evidence="1">
    <location>
        <begin position="132"/>
        <end position="153"/>
    </location>
</feature>
<feature type="transmembrane region" description="Helical" evidence="1">
    <location>
        <begin position="91"/>
        <end position="111"/>
    </location>
</feature>
<evidence type="ECO:0000256" key="1">
    <source>
        <dbReference type="SAM" id="Phobius"/>
    </source>
</evidence>
<dbReference type="KEGG" id="sgd:ELQ87_20545"/>